<reference evidence="6 7" key="1">
    <citation type="submission" date="2020-01" db="EMBL/GenBank/DDBJ databases">
        <authorList>
            <person name="Gulvik C.A."/>
            <person name="Batra D.G."/>
        </authorList>
    </citation>
    <scope>NUCLEOTIDE SEQUENCE [LARGE SCALE GENOMIC DNA]</scope>
    <source>
        <strain evidence="6 7">W9323</strain>
    </source>
</reference>
<dbReference type="InterPro" id="IPR016193">
    <property type="entry name" value="Cytidine_deaminase-like"/>
</dbReference>
<dbReference type="Pfam" id="PF00383">
    <property type="entry name" value="dCMP_cyt_deam_1"/>
    <property type="match status" value="1"/>
</dbReference>
<accession>A0A7D3XQA5</accession>
<evidence type="ECO:0000256" key="1">
    <source>
        <dbReference type="ARBA" id="ARBA00006576"/>
    </source>
</evidence>
<feature type="domain" description="CMP/dCMP-type deaminase" evidence="5">
    <location>
        <begin position="1"/>
        <end position="124"/>
    </location>
</feature>
<evidence type="ECO:0000313" key="6">
    <source>
        <dbReference type="EMBL" id="QKG84607.1"/>
    </source>
</evidence>
<dbReference type="SUPFAM" id="SSF53927">
    <property type="entry name" value="Cytidine deaminase-like"/>
    <property type="match status" value="1"/>
</dbReference>
<organism evidence="6 7">
    <name type="scientific">Kroppenstedtia pulmonis</name>
    <dbReference type="NCBI Taxonomy" id="1380685"/>
    <lineage>
        <taxon>Bacteria</taxon>
        <taxon>Bacillati</taxon>
        <taxon>Bacillota</taxon>
        <taxon>Bacilli</taxon>
        <taxon>Bacillales</taxon>
        <taxon>Thermoactinomycetaceae</taxon>
        <taxon>Kroppenstedtia</taxon>
    </lineage>
</organism>
<dbReference type="KEGG" id="kpul:GXN76_09025"/>
<gene>
    <name evidence="6" type="ORF">GXN76_09025</name>
</gene>
<dbReference type="FunFam" id="3.40.140.10:FF:000011">
    <property type="entry name" value="tRNA-specific adenosine deaminase"/>
    <property type="match status" value="1"/>
</dbReference>
<evidence type="ECO:0000313" key="7">
    <source>
        <dbReference type="Proteomes" id="UP000503088"/>
    </source>
</evidence>
<dbReference type="AlphaFoldDB" id="A0A7D3XQA5"/>
<protein>
    <submittedName>
        <fullName evidence="6">Nucleoside deaminase</fullName>
    </submittedName>
</protein>
<dbReference type="RefSeq" id="WP_173222460.1">
    <property type="nucleotide sequence ID" value="NZ_CP048104.1"/>
</dbReference>
<keyword evidence="2" id="KW-0479">Metal-binding</keyword>
<evidence type="ECO:0000256" key="2">
    <source>
        <dbReference type="ARBA" id="ARBA00022723"/>
    </source>
</evidence>
<dbReference type="PANTHER" id="PTHR11079">
    <property type="entry name" value="CYTOSINE DEAMINASE FAMILY MEMBER"/>
    <property type="match status" value="1"/>
</dbReference>
<proteinExistence type="inferred from homology"/>
<sequence>MKTKWMQMAIDLAYENTRTKKGRPFGAIIVKDGKIVGKGVNEILATHDPTAHAELEAIRRASQVLGTSDLSDCELYASGKPCPMCLSAIYLANIQQVYYAYTAEEAAEVGLSTRYVYDQLSLPEEERDIQMKPMDKNTEVKNPYALWKEINK</sequence>
<evidence type="ECO:0000256" key="3">
    <source>
        <dbReference type="ARBA" id="ARBA00022801"/>
    </source>
</evidence>
<dbReference type="Proteomes" id="UP000503088">
    <property type="component" value="Chromosome"/>
</dbReference>
<dbReference type="InterPro" id="IPR002125">
    <property type="entry name" value="CMP_dCMP_dom"/>
</dbReference>
<dbReference type="CDD" id="cd01285">
    <property type="entry name" value="nucleoside_deaminase"/>
    <property type="match status" value="1"/>
</dbReference>
<evidence type="ECO:0000256" key="4">
    <source>
        <dbReference type="ARBA" id="ARBA00022833"/>
    </source>
</evidence>
<dbReference type="PANTHER" id="PTHR11079:SF161">
    <property type="entry name" value="CMP_DCMP-TYPE DEAMINASE DOMAIN-CONTAINING PROTEIN"/>
    <property type="match status" value="1"/>
</dbReference>
<dbReference type="GO" id="GO:0006152">
    <property type="term" value="P:purine nucleoside catabolic process"/>
    <property type="evidence" value="ECO:0007669"/>
    <property type="project" value="TreeGrafter"/>
</dbReference>
<keyword evidence="4" id="KW-0862">Zinc</keyword>
<dbReference type="GO" id="GO:0008270">
    <property type="term" value="F:zinc ion binding"/>
    <property type="evidence" value="ECO:0007669"/>
    <property type="project" value="InterPro"/>
</dbReference>
<keyword evidence="7" id="KW-1185">Reference proteome</keyword>
<dbReference type="InterPro" id="IPR016192">
    <property type="entry name" value="APOBEC/CMP_deaminase_Zn-bd"/>
</dbReference>
<dbReference type="PROSITE" id="PS00903">
    <property type="entry name" value="CYT_DCMP_DEAMINASES_1"/>
    <property type="match status" value="1"/>
</dbReference>
<evidence type="ECO:0000259" key="5">
    <source>
        <dbReference type="PROSITE" id="PS51747"/>
    </source>
</evidence>
<keyword evidence="3" id="KW-0378">Hydrolase</keyword>
<dbReference type="Gene3D" id="3.40.140.10">
    <property type="entry name" value="Cytidine Deaminase, domain 2"/>
    <property type="match status" value="1"/>
</dbReference>
<comment type="similarity">
    <text evidence="1">Belongs to the cytidine and deoxycytidylate deaminase family.</text>
</comment>
<dbReference type="GO" id="GO:0047974">
    <property type="term" value="F:guanosine deaminase activity"/>
    <property type="evidence" value="ECO:0007669"/>
    <property type="project" value="TreeGrafter"/>
</dbReference>
<dbReference type="EMBL" id="CP048104">
    <property type="protein sequence ID" value="QKG84607.1"/>
    <property type="molecule type" value="Genomic_DNA"/>
</dbReference>
<dbReference type="PROSITE" id="PS51747">
    <property type="entry name" value="CYT_DCMP_DEAMINASES_2"/>
    <property type="match status" value="1"/>
</dbReference>
<name>A0A7D3XQA5_9BACL</name>